<feature type="compositionally biased region" description="Low complexity" evidence="1">
    <location>
        <begin position="60"/>
        <end position="71"/>
    </location>
</feature>
<reference evidence="2" key="1">
    <citation type="submission" date="2023-03" db="UniProtKB">
        <authorList>
            <consortium name="EnsemblPlants"/>
        </authorList>
    </citation>
    <scope>IDENTIFICATION</scope>
</reference>
<dbReference type="EnsemblPlants" id="MELO3C020388.2.1">
    <property type="protein sequence ID" value="MELO3C020388.2.1"/>
    <property type="gene ID" value="MELO3C020388.2"/>
</dbReference>
<protein>
    <submittedName>
        <fullName evidence="2">Uncharacterized protein</fullName>
    </submittedName>
</protein>
<feature type="compositionally biased region" description="Basic and acidic residues" evidence="1">
    <location>
        <begin position="37"/>
        <end position="48"/>
    </location>
</feature>
<evidence type="ECO:0000313" key="2">
    <source>
        <dbReference type="EnsemblPlants" id="MELO3C020388.2.1"/>
    </source>
</evidence>
<proteinExistence type="predicted"/>
<sequence length="71" mass="7656">MAASGTGNSRFIPIGVGSSPLKTLDLYFTDQKKEKNFSREEAAKENTAHKSAPRRLKNVPLPSSSFASSLS</sequence>
<evidence type="ECO:0000256" key="1">
    <source>
        <dbReference type="SAM" id="MobiDB-lite"/>
    </source>
</evidence>
<feature type="region of interest" description="Disordered" evidence="1">
    <location>
        <begin position="37"/>
        <end position="71"/>
    </location>
</feature>
<accession>A0A9I9DMJ9</accession>
<organism evidence="2">
    <name type="scientific">Cucumis melo</name>
    <name type="common">Muskmelon</name>
    <dbReference type="NCBI Taxonomy" id="3656"/>
    <lineage>
        <taxon>Eukaryota</taxon>
        <taxon>Viridiplantae</taxon>
        <taxon>Streptophyta</taxon>
        <taxon>Embryophyta</taxon>
        <taxon>Tracheophyta</taxon>
        <taxon>Spermatophyta</taxon>
        <taxon>Magnoliopsida</taxon>
        <taxon>eudicotyledons</taxon>
        <taxon>Gunneridae</taxon>
        <taxon>Pentapetalae</taxon>
        <taxon>rosids</taxon>
        <taxon>fabids</taxon>
        <taxon>Cucurbitales</taxon>
        <taxon>Cucurbitaceae</taxon>
        <taxon>Benincaseae</taxon>
        <taxon>Cucumis</taxon>
    </lineage>
</organism>
<name>A0A9I9DMJ9_CUCME</name>
<dbReference type="Gramene" id="MELO3C020388.2.1">
    <property type="protein sequence ID" value="MELO3C020388.2.1"/>
    <property type="gene ID" value="MELO3C020388.2"/>
</dbReference>
<dbReference type="AlphaFoldDB" id="A0A9I9DMJ9"/>